<dbReference type="PANTHER" id="PTHR38480:SF1">
    <property type="entry name" value="SLR0254 PROTEIN"/>
    <property type="match status" value="1"/>
</dbReference>
<sequence>MAIIRVHTTQNVTLEYETASLGERILAALIDYAIIFAWFGVWVGLGAWAVSSAGPTKNTGSKDETAGIILLVIIALPYVFYHLVCEVFFNGQSLGKKARHIRVMRLDGTAPRFGDYLMRWLLRIFDSGMIAVIAVAASSRGQRLGDMAAGTTVVSVRPRPAQATPLAADLAEVARYRVVFPQAAQLADHDVALVRQLVYQAQARGNYELLHETANKVKALTHIETDLPDLPFLQTVLRDHAHLAAQE</sequence>
<protein>
    <submittedName>
        <fullName evidence="7">RDD family membrane protein YckC</fullName>
    </submittedName>
</protein>
<evidence type="ECO:0000256" key="3">
    <source>
        <dbReference type="ARBA" id="ARBA00022989"/>
    </source>
</evidence>
<gene>
    <name evidence="7" type="ORF">HNP98_001933</name>
</gene>
<dbReference type="EMBL" id="JABSNP010000007">
    <property type="protein sequence ID" value="NRT19110.1"/>
    <property type="molecule type" value="Genomic_DNA"/>
</dbReference>
<keyword evidence="4 5" id="KW-0472">Membrane</keyword>
<dbReference type="Pfam" id="PF06271">
    <property type="entry name" value="RDD"/>
    <property type="match status" value="1"/>
</dbReference>
<evidence type="ECO:0000256" key="1">
    <source>
        <dbReference type="ARBA" id="ARBA00004141"/>
    </source>
</evidence>
<dbReference type="InterPro" id="IPR010432">
    <property type="entry name" value="RDD"/>
</dbReference>
<evidence type="ECO:0000256" key="4">
    <source>
        <dbReference type="ARBA" id="ARBA00023136"/>
    </source>
</evidence>
<organism evidence="7 8">
    <name type="scientific">Hymenobacter caeli</name>
    <dbReference type="NCBI Taxonomy" id="2735894"/>
    <lineage>
        <taxon>Bacteria</taxon>
        <taxon>Pseudomonadati</taxon>
        <taxon>Bacteroidota</taxon>
        <taxon>Cytophagia</taxon>
        <taxon>Cytophagales</taxon>
        <taxon>Hymenobacteraceae</taxon>
        <taxon>Hymenobacter</taxon>
    </lineage>
</organism>
<feature type="transmembrane region" description="Helical" evidence="5">
    <location>
        <begin position="25"/>
        <end position="48"/>
    </location>
</feature>
<comment type="subcellular location">
    <subcellularLocation>
        <location evidence="1">Membrane</location>
        <topology evidence="1">Multi-pass membrane protein</topology>
    </subcellularLocation>
</comment>
<evidence type="ECO:0000313" key="8">
    <source>
        <dbReference type="Proteomes" id="UP000779507"/>
    </source>
</evidence>
<dbReference type="RefSeq" id="WP_173809835.1">
    <property type="nucleotide sequence ID" value="NZ_JABSNP010000007.1"/>
</dbReference>
<dbReference type="PANTHER" id="PTHR38480">
    <property type="entry name" value="SLR0254 PROTEIN"/>
    <property type="match status" value="1"/>
</dbReference>
<keyword evidence="2 5" id="KW-0812">Transmembrane</keyword>
<dbReference type="Proteomes" id="UP000779507">
    <property type="component" value="Unassembled WGS sequence"/>
</dbReference>
<keyword evidence="8" id="KW-1185">Reference proteome</keyword>
<feature type="transmembrane region" description="Helical" evidence="5">
    <location>
        <begin position="68"/>
        <end position="89"/>
    </location>
</feature>
<evidence type="ECO:0000256" key="2">
    <source>
        <dbReference type="ARBA" id="ARBA00022692"/>
    </source>
</evidence>
<keyword evidence="3 5" id="KW-1133">Transmembrane helix</keyword>
<reference evidence="7 8" key="1">
    <citation type="submission" date="2020-05" db="EMBL/GenBank/DDBJ databases">
        <title>Genomic Encyclopedia of Type Strains, Phase IV (KMG-V): Genome sequencing to study the core and pangenomes of soil and plant-associated prokaryotes.</title>
        <authorList>
            <person name="Whitman W."/>
        </authorList>
    </citation>
    <scope>NUCLEOTIDE SEQUENCE [LARGE SCALE GENOMIC DNA]</scope>
    <source>
        <strain evidence="7 8">9A</strain>
    </source>
</reference>
<name>A0ABX2FPK3_9BACT</name>
<feature type="domain" description="RDD" evidence="6">
    <location>
        <begin position="18"/>
        <end position="150"/>
    </location>
</feature>
<accession>A0ABX2FPK3</accession>
<evidence type="ECO:0000256" key="5">
    <source>
        <dbReference type="SAM" id="Phobius"/>
    </source>
</evidence>
<proteinExistence type="predicted"/>
<evidence type="ECO:0000259" key="6">
    <source>
        <dbReference type="Pfam" id="PF06271"/>
    </source>
</evidence>
<comment type="caution">
    <text evidence="7">The sequence shown here is derived from an EMBL/GenBank/DDBJ whole genome shotgun (WGS) entry which is preliminary data.</text>
</comment>
<evidence type="ECO:0000313" key="7">
    <source>
        <dbReference type="EMBL" id="NRT19110.1"/>
    </source>
</evidence>